<evidence type="ECO:0000313" key="8">
    <source>
        <dbReference type="Proteomes" id="UP000006078"/>
    </source>
</evidence>
<dbReference type="EC" id="2.6.1.-" evidence="4"/>
<protein>
    <recommendedName>
        <fullName evidence="4">Aminotransferase</fullName>
        <ecNumber evidence="4">2.6.1.-</ecNumber>
    </recommendedName>
</protein>
<evidence type="ECO:0000313" key="7">
    <source>
        <dbReference type="EMBL" id="EJZ82093.1"/>
    </source>
</evidence>
<dbReference type="Gene3D" id="3.40.640.10">
    <property type="entry name" value="Type I PLP-dependent aspartate aminotransferase-like (Major domain)"/>
    <property type="match status" value="1"/>
</dbReference>
<dbReference type="InterPro" id="IPR004838">
    <property type="entry name" value="NHTrfase_class1_PyrdxlP-BS"/>
</dbReference>
<dbReference type="InterPro" id="IPR015424">
    <property type="entry name" value="PyrdxlP-dep_Trfase"/>
</dbReference>
<feature type="domain" description="Aminotransferase class I/classII large" evidence="5">
    <location>
        <begin position="34"/>
        <end position="375"/>
    </location>
</feature>
<reference evidence="6 9" key="1">
    <citation type="journal article" date="2012" name="J. Bacteriol.">
        <title>Draft Genome Sequence of Turicella otitidis ATCC 51513, Isolated from Middle Ear Fluid from a Child with Otitis Media.</title>
        <authorList>
            <person name="Brinkrolf K."/>
            <person name="Schneider J."/>
            <person name="Knecht M."/>
            <person name="Ruckert C."/>
            <person name="Tauch A."/>
        </authorList>
    </citation>
    <scope>NUCLEOTIDE SEQUENCE [LARGE SCALE GENOMIC DNA]</scope>
    <source>
        <strain evidence="6 9">ATCC 51513</strain>
    </source>
</reference>
<comment type="caution">
    <text evidence="6">The sequence shown here is derived from an EMBL/GenBank/DDBJ whole genome shotgun (WGS) entry which is preliminary data.</text>
</comment>
<dbReference type="PANTHER" id="PTHR42832:SF3">
    <property type="entry name" value="L-GLUTAMINE--4-(METHYLSULFANYL)-2-OXOBUTANOATE AMINOTRANSFERASE"/>
    <property type="match status" value="1"/>
</dbReference>
<dbReference type="RefSeq" id="WP_004600865.1">
    <property type="nucleotide sequence ID" value="NZ_HF541866.1"/>
</dbReference>
<gene>
    <name evidence="6" type="primary">dapC</name>
    <name evidence="6" type="ORF">BN46_0565</name>
    <name evidence="7" type="ORF">HMPREF9719_00975</name>
</gene>
<evidence type="ECO:0000256" key="2">
    <source>
        <dbReference type="ARBA" id="ARBA00022576"/>
    </source>
</evidence>
<evidence type="ECO:0000313" key="9">
    <source>
        <dbReference type="Proteomes" id="UP000011016"/>
    </source>
</evidence>
<proteinExistence type="inferred from homology"/>
<reference evidence="7 8" key="2">
    <citation type="submission" date="2012-08" db="EMBL/GenBank/DDBJ databases">
        <title>The Genome Sequence of Turicella otitidis ATCC 51513.</title>
        <authorList>
            <consortium name="The Broad Institute Genome Sequencing Platform"/>
            <person name="Earl A."/>
            <person name="Ward D."/>
            <person name="Feldgarden M."/>
            <person name="Gevers D."/>
            <person name="Huys G."/>
            <person name="Walker B."/>
            <person name="Young S.K."/>
            <person name="Zeng Q."/>
            <person name="Gargeya S."/>
            <person name="Fitzgerald M."/>
            <person name="Haas B."/>
            <person name="Abouelleil A."/>
            <person name="Alvarado L."/>
            <person name="Arachchi H.M."/>
            <person name="Berlin A.M."/>
            <person name="Chapman S.B."/>
            <person name="Goldberg J."/>
            <person name="Griggs A."/>
            <person name="Gujja S."/>
            <person name="Hansen M."/>
            <person name="Howarth C."/>
            <person name="Imamovic A."/>
            <person name="Larimer J."/>
            <person name="McCowen C."/>
            <person name="Montmayeur A."/>
            <person name="Murphy C."/>
            <person name="Neiman D."/>
            <person name="Pearson M."/>
            <person name="Priest M."/>
            <person name="Roberts A."/>
            <person name="Saif S."/>
            <person name="Shea T."/>
            <person name="Sisk P."/>
            <person name="Sykes S."/>
            <person name="Wortman J."/>
            <person name="Nusbaum C."/>
            <person name="Birren B."/>
        </authorList>
    </citation>
    <scope>NUCLEOTIDE SEQUENCE [LARGE SCALE GENOMIC DNA]</scope>
    <source>
        <strain evidence="7 8">ATCC 51513</strain>
    </source>
</reference>
<evidence type="ECO:0000313" key="6">
    <source>
        <dbReference type="EMBL" id="CCI83302.1"/>
    </source>
</evidence>
<dbReference type="GO" id="GO:0008483">
    <property type="term" value="F:transaminase activity"/>
    <property type="evidence" value="ECO:0007669"/>
    <property type="project" value="UniProtKB-KW"/>
</dbReference>
<dbReference type="EMBL" id="AHAE01000042">
    <property type="protein sequence ID" value="EJZ82093.1"/>
    <property type="molecule type" value="Genomic_DNA"/>
</dbReference>
<dbReference type="Proteomes" id="UP000011016">
    <property type="component" value="Unassembled WGS sequence"/>
</dbReference>
<dbReference type="AlphaFoldDB" id="I7L8M0"/>
<dbReference type="InterPro" id="IPR019880">
    <property type="entry name" value="OxyQ"/>
</dbReference>
<comment type="similarity">
    <text evidence="4">Belongs to the class-I pyridoxal-phosphate-dependent aminotransferase family.</text>
</comment>
<dbReference type="NCBIfam" id="TIGR03539">
    <property type="entry name" value="DapC_actino"/>
    <property type="match status" value="1"/>
</dbReference>
<dbReference type="STRING" id="29321.AAV33_03080"/>
<dbReference type="EMBL" id="CAJZ01000087">
    <property type="protein sequence ID" value="CCI83302.1"/>
    <property type="molecule type" value="Genomic_DNA"/>
</dbReference>
<keyword evidence="8" id="KW-1185">Reference proteome</keyword>
<dbReference type="PATRIC" id="fig|883169.3.peg.938"/>
<dbReference type="InterPro" id="IPR050881">
    <property type="entry name" value="LL-DAP_aminotransferase"/>
</dbReference>
<keyword evidence="3 4" id="KW-0808">Transferase</keyword>
<dbReference type="InterPro" id="IPR004839">
    <property type="entry name" value="Aminotransferase_I/II_large"/>
</dbReference>
<comment type="cofactor">
    <cofactor evidence="1 4">
        <name>pyridoxal 5'-phosphate</name>
        <dbReference type="ChEBI" id="CHEBI:597326"/>
    </cofactor>
</comment>
<organism evidence="6 9">
    <name type="scientific">Corynebacterium otitidis ATCC 51513</name>
    <dbReference type="NCBI Taxonomy" id="883169"/>
    <lineage>
        <taxon>Bacteria</taxon>
        <taxon>Bacillati</taxon>
        <taxon>Actinomycetota</taxon>
        <taxon>Actinomycetes</taxon>
        <taxon>Mycobacteriales</taxon>
        <taxon>Corynebacteriaceae</taxon>
        <taxon>Corynebacterium</taxon>
    </lineage>
</organism>
<dbReference type="Proteomes" id="UP000006078">
    <property type="component" value="Unassembled WGS sequence"/>
</dbReference>
<keyword evidence="2 4" id="KW-0032">Aminotransferase</keyword>
<dbReference type="PROSITE" id="PS00105">
    <property type="entry name" value="AA_TRANSFER_CLASS_1"/>
    <property type="match status" value="1"/>
</dbReference>
<dbReference type="OrthoDB" id="9813612at2"/>
<evidence type="ECO:0000256" key="3">
    <source>
        <dbReference type="ARBA" id="ARBA00022679"/>
    </source>
</evidence>
<dbReference type="InterPro" id="IPR015421">
    <property type="entry name" value="PyrdxlP-dep_Trfase_major"/>
</dbReference>
<dbReference type="PANTHER" id="PTHR42832">
    <property type="entry name" value="AMINO ACID AMINOTRANSFERASE"/>
    <property type="match status" value="1"/>
</dbReference>
<evidence type="ECO:0000259" key="5">
    <source>
        <dbReference type="Pfam" id="PF00155"/>
    </source>
</evidence>
<accession>I7L8M0</accession>
<dbReference type="Gene3D" id="3.90.1150.10">
    <property type="entry name" value="Aspartate Aminotransferase, domain 1"/>
    <property type="match status" value="1"/>
</dbReference>
<dbReference type="HOGENOM" id="CLU_017584_19_1_11"/>
<dbReference type="eggNOG" id="COG0436">
    <property type="taxonomic scope" value="Bacteria"/>
</dbReference>
<dbReference type="SUPFAM" id="SSF53383">
    <property type="entry name" value="PLP-dependent transferases"/>
    <property type="match status" value="1"/>
</dbReference>
<dbReference type="InterPro" id="IPR015422">
    <property type="entry name" value="PyrdxlP-dep_Trfase_small"/>
</dbReference>
<name>I7L8M0_9CORY</name>
<sequence length="379" mass="40322">MTHHRSRLSAALPDFPWDSIAEDRERAKSHPDGLVDLSVGSPVDPVAPSIQLALSEAAAEPGYPTTAGTPELIDAIVESLSRRYGVEGLSTSAVLPVVGTKEAIAWLPTLLGLGRGELAEATVIIPPLAYPTYEVGARLAGVDVVRSENPARDERDLSGAGLIYLNSPSNPTGKVLEPEVLKEIVSWARENDVVVASDECYLGLNWDQSRPARSILDPAVSGGSVEGLIAIHSLSKTSNLAGYRAGFFAGDEELIAELRLLRKHAGLIVPGPIQAAMVAALNDDDQEHLQKLRYANRRADLARALGEAGLAIADSTGGLYLWATRGESGRDTVSWLADLGIIAAPGDFYGPDGERFVRFSLTATDEAISEAYRRLSAAK</sequence>
<dbReference type="Pfam" id="PF00155">
    <property type="entry name" value="Aminotran_1_2"/>
    <property type="match status" value="1"/>
</dbReference>
<dbReference type="GO" id="GO:0030170">
    <property type="term" value="F:pyridoxal phosphate binding"/>
    <property type="evidence" value="ECO:0007669"/>
    <property type="project" value="InterPro"/>
</dbReference>
<evidence type="ECO:0000256" key="1">
    <source>
        <dbReference type="ARBA" id="ARBA00001933"/>
    </source>
</evidence>
<evidence type="ECO:0000256" key="4">
    <source>
        <dbReference type="RuleBase" id="RU000481"/>
    </source>
</evidence>
<dbReference type="CDD" id="cd00609">
    <property type="entry name" value="AAT_like"/>
    <property type="match status" value="1"/>
</dbReference>